<dbReference type="Proteomes" id="UP000177006">
    <property type="component" value="Unassembled WGS sequence"/>
</dbReference>
<dbReference type="EMBL" id="MEZK01000020">
    <property type="protein sequence ID" value="OGD62585.1"/>
    <property type="molecule type" value="Genomic_DNA"/>
</dbReference>
<evidence type="ECO:0000313" key="1">
    <source>
        <dbReference type="EMBL" id="OGD62585.1"/>
    </source>
</evidence>
<dbReference type="AlphaFoldDB" id="A0A1F5E5D3"/>
<evidence type="ECO:0000313" key="2">
    <source>
        <dbReference type="Proteomes" id="UP000177006"/>
    </source>
</evidence>
<reference evidence="1 2" key="1">
    <citation type="journal article" date="2016" name="Nat. Commun.">
        <title>Thousands of microbial genomes shed light on interconnected biogeochemical processes in an aquifer system.</title>
        <authorList>
            <person name="Anantharaman K."/>
            <person name="Brown C.T."/>
            <person name="Hug L.A."/>
            <person name="Sharon I."/>
            <person name="Castelle C.J."/>
            <person name="Probst A.J."/>
            <person name="Thomas B.C."/>
            <person name="Singh A."/>
            <person name="Wilkins M.J."/>
            <person name="Karaoz U."/>
            <person name="Brodie E.L."/>
            <person name="Williams K.H."/>
            <person name="Hubbard S.S."/>
            <person name="Banfield J.F."/>
        </authorList>
    </citation>
    <scope>NUCLEOTIDE SEQUENCE [LARGE SCALE GENOMIC DNA]</scope>
</reference>
<name>A0A1F5E5D3_9BACT</name>
<sequence>MLGRMEPDILFALEKAGVEAVVCYFGHNLETTRNVLDVLGYPPLSDGELRHINAELILGTGSLILIS</sequence>
<gene>
    <name evidence="1" type="ORF">A2160_06135</name>
</gene>
<comment type="caution">
    <text evidence="1">The sequence shown here is derived from an EMBL/GenBank/DDBJ whole genome shotgun (WGS) entry which is preliminary data.</text>
</comment>
<organism evidence="1 2">
    <name type="scientific">Candidatus Beckwithbacteria bacterium RBG_13_42_9</name>
    <dbReference type="NCBI Taxonomy" id="1797457"/>
    <lineage>
        <taxon>Bacteria</taxon>
        <taxon>Candidatus Beckwithiibacteriota</taxon>
    </lineage>
</organism>
<dbReference type="STRING" id="1797457.A2160_06135"/>
<proteinExistence type="predicted"/>
<accession>A0A1F5E5D3</accession>
<protein>
    <submittedName>
        <fullName evidence="1">Uncharacterized protein</fullName>
    </submittedName>
</protein>